<gene>
    <name evidence="1" type="ORF">INT47_008070</name>
</gene>
<dbReference type="EMBL" id="JAEPRD010000035">
    <property type="protein sequence ID" value="KAG2205713.1"/>
    <property type="molecule type" value="Genomic_DNA"/>
</dbReference>
<organism evidence="1 2">
    <name type="scientific">Mucor saturninus</name>
    <dbReference type="NCBI Taxonomy" id="64648"/>
    <lineage>
        <taxon>Eukaryota</taxon>
        <taxon>Fungi</taxon>
        <taxon>Fungi incertae sedis</taxon>
        <taxon>Mucoromycota</taxon>
        <taxon>Mucoromycotina</taxon>
        <taxon>Mucoromycetes</taxon>
        <taxon>Mucorales</taxon>
        <taxon>Mucorineae</taxon>
        <taxon>Mucoraceae</taxon>
        <taxon>Mucor</taxon>
    </lineage>
</organism>
<name>A0A8H7R7P8_9FUNG</name>
<dbReference type="OrthoDB" id="2314520at2759"/>
<dbReference type="AlphaFoldDB" id="A0A8H7R7P8"/>
<evidence type="ECO:0000313" key="2">
    <source>
        <dbReference type="Proteomes" id="UP000603453"/>
    </source>
</evidence>
<sequence length="199" mass="22542">MARGGITDGIAQKYVRDLIAIDEANDKNEIFRVYCSVQSILHVELKWTYTSRCFIVSAFLEVSNEYGVVLATLDGWNLITKLLQLTEKQRNGLEQLALEYGAIKYSQFKGCRVRSEEASEPAGEAAFKEKQNALLDCTLDTLFEKAKTIGSRWIYGTSMKNKQEPSNPVLEIKKKIKVLDIRNADSVTYAYDEVRNALK</sequence>
<reference evidence="1" key="1">
    <citation type="submission" date="2020-12" db="EMBL/GenBank/DDBJ databases">
        <title>Metabolic potential, ecology and presence of endohyphal bacteria is reflected in genomic diversity of Mucoromycotina.</title>
        <authorList>
            <person name="Muszewska A."/>
            <person name="Okrasinska A."/>
            <person name="Steczkiewicz K."/>
            <person name="Drgas O."/>
            <person name="Orlowska M."/>
            <person name="Perlinska-Lenart U."/>
            <person name="Aleksandrzak-Piekarczyk T."/>
            <person name="Szatraj K."/>
            <person name="Zielenkiewicz U."/>
            <person name="Pilsyk S."/>
            <person name="Malc E."/>
            <person name="Mieczkowski P."/>
            <person name="Kruszewska J.S."/>
            <person name="Biernat P."/>
            <person name="Pawlowska J."/>
        </authorList>
    </citation>
    <scope>NUCLEOTIDE SEQUENCE</scope>
    <source>
        <strain evidence="1">WA0000017839</strain>
    </source>
</reference>
<proteinExistence type="predicted"/>
<comment type="caution">
    <text evidence="1">The sequence shown here is derived from an EMBL/GenBank/DDBJ whole genome shotgun (WGS) entry which is preliminary data.</text>
</comment>
<keyword evidence="2" id="KW-1185">Reference proteome</keyword>
<evidence type="ECO:0000313" key="1">
    <source>
        <dbReference type="EMBL" id="KAG2205713.1"/>
    </source>
</evidence>
<protein>
    <submittedName>
        <fullName evidence="1">Uncharacterized protein</fullName>
    </submittedName>
</protein>
<accession>A0A8H7R7P8</accession>
<dbReference type="Proteomes" id="UP000603453">
    <property type="component" value="Unassembled WGS sequence"/>
</dbReference>